<sequence length="132" mass="14982">MVHAELPFERNLRIARQHQLSEIYGPPSVQPSPGEEVSTTEVPLSTTDKDSESIDAERARKLNEKLTKNEAGDVGIYYIYQPSGLLQRVSYLTKDDVKQMLFSAKLKYENVEPVAGPVYTYDPTTFVFKKIQ</sequence>
<feature type="non-terminal residue" evidence="2">
    <location>
        <position position="1"/>
    </location>
</feature>
<evidence type="ECO:0000256" key="1">
    <source>
        <dbReference type="SAM" id="MobiDB-lite"/>
    </source>
</evidence>
<accession>N6U9Z5</accession>
<dbReference type="AlphaFoldDB" id="N6U9Z5"/>
<protein>
    <submittedName>
        <fullName evidence="2">Uncharacterized protein</fullName>
    </submittedName>
</protein>
<reference evidence="2" key="1">
    <citation type="journal article" date="2013" name="Genome Biol.">
        <title>Draft genome of the mountain pine beetle, Dendroctonus ponderosae Hopkins, a major forest pest.</title>
        <authorList>
            <person name="Keeling C.I."/>
            <person name="Yuen M.M."/>
            <person name="Liao N.Y."/>
            <person name="Docking T.R."/>
            <person name="Chan S.K."/>
            <person name="Taylor G.A."/>
            <person name="Palmquist D.L."/>
            <person name="Jackman S.D."/>
            <person name="Nguyen A."/>
            <person name="Li M."/>
            <person name="Henderson H."/>
            <person name="Janes J.K."/>
            <person name="Zhao Y."/>
            <person name="Pandoh P."/>
            <person name="Moore R."/>
            <person name="Sperling F.A."/>
            <person name="Huber D.P."/>
            <person name="Birol I."/>
            <person name="Jones S.J."/>
            <person name="Bohlmann J."/>
        </authorList>
    </citation>
    <scope>NUCLEOTIDE SEQUENCE</scope>
</reference>
<proteinExistence type="predicted"/>
<name>N6U9Z5_DENPD</name>
<dbReference type="HOGENOM" id="CLU_127300_0_0_1"/>
<feature type="region of interest" description="Disordered" evidence="1">
    <location>
        <begin position="22"/>
        <end position="53"/>
    </location>
</feature>
<gene>
    <name evidence="2" type="ORF">YQE_05016</name>
</gene>
<dbReference type="EMBL" id="KB740880">
    <property type="protein sequence ID" value="ENN78515.1"/>
    <property type="molecule type" value="Genomic_DNA"/>
</dbReference>
<dbReference type="OrthoDB" id="8197587at2759"/>
<organism evidence="2">
    <name type="scientific">Dendroctonus ponderosae</name>
    <name type="common">Mountain pine beetle</name>
    <dbReference type="NCBI Taxonomy" id="77166"/>
    <lineage>
        <taxon>Eukaryota</taxon>
        <taxon>Metazoa</taxon>
        <taxon>Ecdysozoa</taxon>
        <taxon>Arthropoda</taxon>
        <taxon>Hexapoda</taxon>
        <taxon>Insecta</taxon>
        <taxon>Pterygota</taxon>
        <taxon>Neoptera</taxon>
        <taxon>Endopterygota</taxon>
        <taxon>Coleoptera</taxon>
        <taxon>Polyphaga</taxon>
        <taxon>Cucujiformia</taxon>
        <taxon>Curculionidae</taxon>
        <taxon>Scolytinae</taxon>
        <taxon>Dendroctonus</taxon>
    </lineage>
</organism>
<evidence type="ECO:0000313" key="2">
    <source>
        <dbReference type="EMBL" id="ENN78515.1"/>
    </source>
</evidence>
<feature type="compositionally biased region" description="Polar residues" evidence="1">
    <location>
        <begin position="37"/>
        <end position="46"/>
    </location>
</feature>